<gene>
    <name evidence="3" type="ORF">HPP92_009335</name>
</gene>
<evidence type="ECO:0000256" key="1">
    <source>
        <dbReference type="SAM" id="MobiDB-lite"/>
    </source>
</evidence>
<dbReference type="InterPro" id="IPR005175">
    <property type="entry name" value="PPC_dom"/>
</dbReference>
<dbReference type="Pfam" id="PF03479">
    <property type="entry name" value="PCC"/>
    <property type="match status" value="1"/>
</dbReference>
<name>A0A835R423_VANPL</name>
<proteinExistence type="predicted"/>
<organism evidence="3 4">
    <name type="scientific">Vanilla planifolia</name>
    <name type="common">Vanilla</name>
    <dbReference type="NCBI Taxonomy" id="51239"/>
    <lineage>
        <taxon>Eukaryota</taxon>
        <taxon>Viridiplantae</taxon>
        <taxon>Streptophyta</taxon>
        <taxon>Embryophyta</taxon>
        <taxon>Tracheophyta</taxon>
        <taxon>Spermatophyta</taxon>
        <taxon>Magnoliopsida</taxon>
        <taxon>Liliopsida</taxon>
        <taxon>Asparagales</taxon>
        <taxon>Orchidaceae</taxon>
        <taxon>Vanilloideae</taxon>
        <taxon>Vanilleae</taxon>
        <taxon>Vanilla</taxon>
    </lineage>
</organism>
<dbReference type="GO" id="GO:0003680">
    <property type="term" value="F:minor groove of adenine-thymine-rich DNA binding"/>
    <property type="evidence" value="ECO:0007669"/>
    <property type="project" value="InterPro"/>
</dbReference>
<accession>A0A835R423</accession>
<comment type="caution">
    <text evidence="3">The sequence shown here is derived from an EMBL/GenBank/DDBJ whole genome shotgun (WGS) entry which is preliminary data.</text>
</comment>
<dbReference type="PANTHER" id="PTHR31100:SF69">
    <property type="entry name" value="AT-HOOK MOTIF NUCLEAR-LOCALIZED PROTEIN 17-RELATED"/>
    <property type="match status" value="1"/>
</dbReference>
<dbReference type="SUPFAM" id="SSF117856">
    <property type="entry name" value="AF0104/ALDC/Ptd012-like"/>
    <property type="match status" value="1"/>
</dbReference>
<dbReference type="PANTHER" id="PTHR31100">
    <property type="entry name" value="AT-HOOK MOTIF NUCLEAR-LOCALIZED PROTEIN 15"/>
    <property type="match status" value="1"/>
</dbReference>
<feature type="compositionally biased region" description="Polar residues" evidence="1">
    <location>
        <begin position="1"/>
        <end position="10"/>
    </location>
</feature>
<dbReference type="CDD" id="cd11378">
    <property type="entry name" value="DUF296"/>
    <property type="match status" value="1"/>
</dbReference>
<dbReference type="AlphaFoldDB" id="A0A835R423"/>
<feature type="region of interest" description="Disordered" evidence="1">
    <location>
        <begin position="1"/>
        <end position="44"/>
    </location>
</feature>
<dbReference type="InterPro" id="IPR014476">
    <property type="entry name" value="AHL15-29"/>
</dbReference>
<dbReference type="GO" id="GO:0005634">
    <property type="term" value="C:nucleus"/>
    <property type="evidence" value="ECO:0007669"/>
    <property type="project" value="TreeGrafter"/>
</dbReference>
<dbReference type="Gene3D" id="3.30.1330.80">
    <property type="entry name" value="Hypothetical protein, similar to alpha- acetolactate decarboxylase, domain 2"/>
    <property type="match status" value="1"/>
</dbReference>
<dbReference type="PROSITE" id="PS51742">
    <property type="entry name" value="PPC"/>
    <property type="match status" value="1"/>
</dbReference>
<dbReference type="EMBL" id="JADCNL010000004">
    <property type="protein sequence ID" value="KAG0485256.1"/>
    <property type="molecule type" value="Genomic_DNA"/>
</dbReference>
<feature type="domain" description="PPC" evidence="2">
    <location>
        <begin position="50"/>
        <end position="187"/>
    </location>
</feature>
<evidence type="ECO:0000313" key="3">
    <source>
        <dbReference type="EMBL" id="KAG0485256.1"/>
    </source>
</evidence>
<sequence>MSNDCSNNTALDGINGAAKRRRGRPKGSKNKPKTQTAISSHSIDDKPTCCSSFHPHLIEIPQGSDVADAINSFARRHSVSGGVCVLSASGPIAKACVCFPSFCQPMELTAPCQLLSITAAFLPGGSESMSACFGRLQGQVIWGKVAGPLVAAGKVDVVVATFGTSEAVADFSGGPSAVRAAGTTDTVRISDGG</sequence>
<reference evidence="3 4" key="1">
    <citation type="journal article" date="2020" name="Nat. Food">
        <title>A phased Vanilla planifolia genome enables genetic improvement of flavour and production.</title>
        <authorList>
            <person name="Hasing T."/>
            <person name="Tang H."/>
            <person name="Brym M."/>
            <person name="Khazi F."/>
            <person name="Huang T."/>
            <person name="Chambers A.H."/>
        </authorList>
    </citation>
    <scope>NUCLEOTIDE SEQUENCE [LARGE SCALE GENOMIC DNA]</scope>
    <source>
        <tissue evidence="3">Leaf</tissue>
    </source>
</reference>
<dbReference type="Proteomes" id="UP000636800">
    <property type="component" value="Unassembled WGS sequence"/>
</dbReference>
<protein>
    <recommendedName>
        <fullName evidence="2">PPC domain-containing protein</fullName>
    </recommendedName>
</protein>
<dbReference type="GO" id="GO:0003700">
    <property type="term" value="F:DNA-binding transcription factor activity"/>
    <property type="evidence" value="ECO:0007669"/>
    <property type="project" value="TreeGrafter"/>
</dbReference>
<feature type="compositionally biased region" description="Basic residues" evidence="1">
    <location>
        <begin position="18"/>
        <end position="32"/>
    </location>
</feature>
<evidence type="ECO:0000313" key="4">
    <source>
        <dbReference type="Proteomes" id="UP000636800"/>
    </source>
</evidence>
<evidence type="ECO:0000259" key="2">
    <source>
        <dbReference type="PROSITE" id="PS51742"/>
    </source>
</evidence>
<dbReference type="OrthoDB" id="1918237at2759"/>
<keyword evidence="4" id="KW-1185">Reference proteome</keyword>